<evidence type="ECO:0000313" key="2">
    <source>
        <dbReference type="EMBL" id="PCH39412.1"/>
    </source>
</evidence>
<dbReference type="EMBL" id="KB467990">
    <property type="protein sequence ID" value="PCH39412.1"/>
    <property type="molecule type" value="Genomic_DNA"/>
</dbReference>
<feature type="region of interest" description="Disordered" evidence="1">
    <location>
        <begin position="76"/>
        <end position="104"/>
    </location>
</feature>
<dbReference type="Proteomes" id="UP000218811">
    <property type="component" value="Unassembled WGS sequence"/>
</dbReference>
<proteinExistence type="predicted"/>
<reference evidence="2 3" key="1">
    <citation type="journal article" date="2012" name="Science">
        <title>The Paleozoic origin of enzymatic lignin decomposition reconstructed from 31 fungal genomes.</title>
        <authorList>
            <person name="Floudas D."/>
            <person name="Binder M."/>
            <person name="Riley R."/>
            <person name="Barry K."/>
            <person name="Blanchette R.A."/>
            <person name="Henrissat B."/>
            <person name="Martinez A.T."/>
            <person name="Otillar R."/>
            <person name="Spatafora J.W."/>
            <person name="Yadav J.S."/>
            <person name="Aerts A."/>
            <person name="Benoit I."/>
            <person name="Boyd A."/>
            <person name="Carlson A."/>
            <person name="Copeland A."/>
            <person name="Coutinho P.M."/>
            <person name="de Vries R.P."/>
            <person name="Ferreira P."/>
            <person name="Findley K."/>
            <person name="Foster B."/>
            <person name="Gaskell J."/>
            <person name="Glotzer D."/>
            <person name="Gorecki P."/>
            <person name="Heitman J."/>
            <person name="Hesse C."/>
            <person name="Hori C."/>
            <person name="Igarashi K."/>
            <person name="Jurgens J.A."/>
            <person name="Kallen N."/>
            <person name="Kersten P."/>
            <person name="Kohler A."/>
            <person name="Kuees U."/>
            <person name="Kumar T.K.A."/>
            <person name="Kuo A."/>
            <person name="LaButti K."/>
            <person name="Larrondo L.F."/>
            <person name="Lindquist E."/>
            <person name="Ling A."/>
            <person name="Lombard V."/>
            <person name="Lucas S."/>
            <person name="Lundell T."/>
            <person name="Martin R."/>
            <person name="McLaughlin D.J."/>
            <person name="Morgenstern I."/>
            <person name="Morin E."/>
            <person name="Murat C."/>
            <person name="Nagy L.G."/>
            <person name="Nolan M."/>
            <person name="Ohm R.A."/>
            <person name="Patyshakuliyeva A."/>
            <person name="Rokas A."/>
            <person name="Ruiz-Duenas F.J."/>
            <person name="Sabat G."/>
            <person name="Salamov A."/>
            <person name="Samejima M."/>
            <person name="Schmutz J."/>
            <person name="Slot J.C."/>
            <person name="St John F."/>
            <person name="Stenlid J."/>
            <person name="Sun H."/>
            <person name="Sun S."/>
            <person name="Syed K."/>
            <person name="Tsang A."/>
            <person name="Wiebenga A."/>
            <person name="Young D."/>
            <person name="Pisabarro A."/>
            <person name="Eastwood D.C."/>
            <person name="Martin F."/>
            <person name="Cullen D."/>
            <person name="Grigoriev I.V."/>
            <person name="Hibbett D.S."/>
        </authorList>
    </citation>
    <scope>NUCLEOTIDE SEQUENCE [LARGE SCALE GENOMIC DNA]</scope>
    <source>
        <strain evidence="2 3">MD-104</strain>
    </source>
</reference>
<protein>
    <submittedName>
        <fullName evidence="2">Uncharacterized protein</fullName>
    </submittedName>
</protein>
<gene>
    <name evidence="2" type="ORF">WOLCODRAFT_159609</name>
</gene>
<organism evidence="2 3">
    <name type="scientific">Wolfiporia cocos (strain MD-104)</name>
    <name type="common">Brown rot fungus</name>
    <dbReference type="NCBI Taxonomy" id="742152"/>
    <lineage>
        <taxon>Eukaryota</taxon>
        <taxon>Fungi</taxon>
        <taxon>Dikarya</taxon>
        <taxon>Basidiomycota</taxon>
        <taxon>Agaricomycotina</taxon>
        <taxon>Agaricomycetes</taxon>
        <taxon>Polyporales</taxon>
        <taxon>Phaeolaceae</taxon>
        <taxon>Wolfiporia</taxon>
    </lineage>
</organism>
<sequence>MATRRGSHLKSGPYSYKPPRSVSLQPATMWNEKYVTALEDPPPSLQSVGAWRSSAGWPLPLGGKGPTRIFDQWDAHLHSTRNDDGKYNPTGTSDHADEAGMSQP</sequence>
<dbReference type="AlphaFoldDB" id="A0A2H3JAX6"/>
<feature type="region of interest" description="Disordered" evidence="1">
    <location>
        <begin position="1"/>
        <end position="22"/>
    </location>
</feature>
<evidence type="ECO:0000256" key="1">
    <source>
        <dbReference type="SAM" id="MobiDB-lite"/>
    </source>
</evidence>
<name>A0A2H3JAX6_WOLCO</name>
<keyword evidence="3" id="KW-1185">Reference proteome</keyword>
<evidence type="ECO:0000313" key="3">
    <source>
        <dbReference type="Proteomes" id="UP000218811"/>
    </source>
</evidence>
<accession>A0A2H3JAX6</accession>
<feature type="compositionally biased region" description="Basic and acidic residues" evidence="1">
    <location>
        <begin position="76"/>
        <end position="86"/>
    </location>
</feature>